<evidence type="ECO:0000259" key="1">
    <source>
        <dbReference type="Pfam" id="PF12697"/>
    </source>
</evidence>
<accession>A0A6J4PTQ3</accession>
<dbReference type="GO" id="GO:0016020">
    <property type="term" value="C:membrane"/>
    <property type="evidence" value="ECO:0007669"/>
    <property type="project" value="TreeGrafter"/>
</dbReference>
<feature type="domain" description="AB hydrolase-1" evidence="1">
    <location>
        <begin position="5"/>
        <end position="240"/>
    </location>
</feature>
<evidence type="ECO:0000313" key="2">
    <source>
        <dbReference type="EMBL" id="CAA9425104.1"/>
    </source>
</evidence>
<sequence>MSAPVVMVHGNPETEAVWDPLLAELHLDRTVRLSPPGFGAVLPAGFGATMPEYRDWLITQLEAFEEPVDLVGHDWGAGHVMNAVMARPDLVRSWAVDGIALFDPDYAWHPLARTWQDPVTGPDAVAALVGGTEEERTSVMLGFGIPQPVARQLAAAQGEEMGRAILSLYRSALQPAMSDAGRHLEAAAARPGLAVWATGDDLMGTEEMRRRSADRAGARTAVLDGPGHWWMLQEPARAARVLGDFWAGLP</sequence>
<organism evidence="2">
    <name type="scientific">uncultured Quadrisphaera sp</name>
    <dbReference type="NCBI Taxonomy" id="904978"/>
    <lineage>
        <taxon>Bacteria</taxon>
        <taxon>Bacillati</taxon>
        <taxon>Actinomycetota</taxon>
        <taxon>Actinomycetes</taxon>
        <taxon>Kineosporiales</taxon>
        <taxon>Kineosporiaceae</taxon>
        <taxon>Quadrisphaera</taxon>
        <taxon>environmental samples</taxon>
    </lineage>
</organism>
<gene>
    <name evidence="2" type="ORF">AVDCRST_MAG35-2259</name>
</gene>
<dbReference type="Pfam" id="PF12697">
    <property type="entry name" value="Abhydrolase_6"/>
    <property type="match status" value="1"/>
</dbReference>
<dbReference type="PRINTS" id="PR00412">
    <property type="entry name" value="EPOXHYDRLASE"/>
</dbReference>
<name>A0A6J4PTQ3_9ACTN</name>
<dbReference type="PANTHER" id="PTHR43798:SF33">
    <property type="entry name" value="HYDROLASE, PUTATIVE (AFU_ORTHOLOGUE AFUA_2G14860)-RELATED"/>
    <property type="match status" value="1"/>
</dbReference>
<proteinExistence type="predicted"/>
<protein>
    <submittedName>
        <fullName evidence="2">Hydrolase, alpha/beta fold family</fullName>
    </submittedName>
</protein>
<dbReference type="SUPFAM" id="SSF53474">
    <property type="entry name" value="alpha/beta-Hydrolases"/>
    <property type="match status" value="1"/>
</dbReference>
<dbReference type="AlphaFoldDB" id="A0A6J4PTQ3"/>
<dbReference type="Gene3D" id="3.40.50.1820">
    <property type="entry name" value="alpha/beta hydrolase"/>
    <property type="match status" value="1"/>
</dbReference>
<dbReference type="InterPro" id="IPR000639">
    <property type="entry name" value="Epox_hydrolase-like"/>
</dbReference>
<keyword evidence="2" id="KW-0378">Hydrolase</keyword>
<dbReference type="InterPro" id="IPR029058">
    <property type="entry name" value="AB_hydrolase_fold"/>
</dbReference>
<dbReference type="EMBL" id="CADCUY010000466">
    <property type="protein sequence ID" value="CAA9425104.1"/>
    <property type="molecule type" value="Genomic_DNA"/>
</dbReference>
<reference evidence="2" key="1">
    <citation type="submission" date="2020-02" db="EMBL/GenBank/DDBJ databases">
        <authorList>
            <person name="Meier V. D."/>
        </authorList>
    </citation>
    <scope>NUCLEOTIDE SEQUENCE</scope>
    <source>
        <strain evidence="2">AVDCRST_MAG35</strain>
    </source>
</reference>
<dbReference type="InterPro" id="IPR000073">
    <property type="entry name" value="AB_hydrolase_1"/>
</dbReference>
<dbReference type="InterPro" id="IPR050266">
    <property type="entry name" value="AB_hydrolase_sf"/>
</dbReference>
<dbReference type="GO" id="GO:0016787">
    <property type="term" value="F:hydrolase activity"/>
    <property type="evidence" value="ECO:0007669"/>
    <property type="project" value="UniProtKB-KW"/>
</dbReference>
<dbReference type="PANTHER" id="PTHR43798">
    <property type="entry name" value="MONOACYLGLYCEROL LIPASE"/>
    <property type="match status" value="1"/>
</dbReference>